<dbReference type="PANTHER" id="PTHR42781">
    <property type="entry name" value="SPERMIDINE/PUTRESCINE IMPORT ATP-BINDING PROTEIN POTA"/>
    <property type="match status" value="1"/>
</dbReference>
<dbReference type="InterPro" id="IPR050093">
    <property type="entry name" value="ABC_SmlMolc_Importer"/>
</dbReference>
<sequence length="211" mass="23774">MLVLKNLCFKYQDGIEYRFNLELKTGDSLAVMGSSGAGKSTLLNLIAGFLTPSKGEIIFNNQDIARLAPNNRPINMLFQEHNLFQHLNVFDNVALGVSANLKINKSQNERIEQALIRVGLSRFNKKLPHQLSGGQKQRVALARTLVRNKPILLLDEPFSFLDLDLHHEMIDLVKSIQQEHQMIMIMVTHNPEDALKICNKNCVMKDGGLSL</sequence>
<keyword evidence="10" id="KW-0378">Hydrolase</keyword>
<dbReference type="EC" id="3.6.3.-" evidence="10"/>
<dbReference type="InterPro" id="IPR017871">
    <property type="entry name" value="ABC_transporter-like_CS"/>
</dbReference>
<dbReference type="Pfam" id="PF00005">
    <property type="entry name" value="ABC_tran"/>
    <property type="match status" value="1"/>
</dbReference>
<keyword evidence="11" id="KW-1185">Reference proteome</keyword>
<dbReference type="PANTHER" id="PTHR42781:SF1">
    <property type="entry name" value="THIAMINE IMPORT ATP-BINDING PROTEIN THIQ"/>
    <property type="match status" value="1"/>
</dbReference>
<name>A0A0F5MN39_9RICK</name>
<evidence type="ECO:0000313" key="11">
    <source>
        <dbReference type="Proteomes" id="UP000033358"/>
    </source>
</evidence>
<keyword evidence="2" id="KW-1003">Cell membrane</keyword>
<organism evidence="10 11">
    <name type="scientific">Candidatus Arcanibacter lacustris</name>
    <dbReference type="NCBI Taxonomy" id="1607817"/>
    <lineage>
        <taxon>Bacteria</taxon>
        <taxon>Pseudomonadati</taxon>
        <taxon>Pseudomonadota</taxon>
        <taxon>Alphaproteobacteria</taxon>
        <taxon>Rickettsiales</taxon>
        <taxon>Candidatus Arcanibacter</taxon>
    </lineage>
</organism>
<keyword evidence="3" id="KW-0997">Cell inner membrane</keyword>
<evidence type="ECO:0000259" key="9">
    <source>
        <dbReference type="PROSITE" id="PS50893"/>
    </source>
</evidence>
<protein>
    <submittedName>
        <fullName evidence="10">Thiamine import ATP-binding protein ThiQ</fullName>
        <ecNumber evidence="10">3.6.3.-</ecNumber>
    </submittedName>
</protein>
<dbReference type="GO" id="GO:0042626">
    <property type="term" value="F:ATPase-coupled transmembrane transporter activity"/>
    <property type="evidence" value="ECO:0007669"/>
    <property type="project" value="InterPro"/>
</dbReference>
<keyword evidence="5 10" id="KW-0067">ATP-binding</keyword>
<dbReference type="InterPro" id="IPR005968">
    <property type="entry name" value="Thiamine_ABC_ThiQ"/>
</dbReference>
<evidence type="ECO:0000256" key="1">
    <source>
        <dbReference type="ARBA" id="ARBA00022448"/>
    </source>
</evidence>
<dbReference type="GO" id="GO:0071934">
    <property type="term" value="P:thiamine transmembrane transport"/>
    <property type="evidence" value="ECO:0007669"/>
    <property type="project" value="InterPro"/>
</dbReference>
<accession>A0A0F5MN39</accession>
<comment type="function">
    <text evidence="8">Part of an ABC transporter complex. Transmembrane domains (TMD) form a pore in the inner membrane and the ATP-binding domain (NBD) is responsible for energy generation.</text>
</comment>
<gene>
    <name evidence="10" type="primary">thiQ_2</name>
    <name evidence="10" type="ORF">SZ25_00766</name>
</gene>
<dbReference type="NCBIfam" id="TIGR01277">
    <property type="entry name" value="thiQ"/>
    <property type="match status" value="1"/>
</dbReference>
<dbReference type="SMART" id="SM00382">
    <property type="entry name" value="AAA"/>
    <property type="match status" value="1"/>
</dbReference>
<proteinExistence type="predicted"/>
<dbReference type="Proteomes" id="UP000033358">
    <property type="component" value="Unassembled WGS sequence"/>
</dbReference>
<evidence type="ECO:0000256" key="8">
    <source>
        <dbReference type="ARBA" id="ARBA00024725"/>
    </source>
</evidence>
<dbReference type="PROSITE" id="PS00211">
    <property type="entry name" value="ABC_TRANSPORTER_1"/>
    <property type="match status" value="1"/>
</dbReference>
<feature type="domain" description="ABC transporter" evidence="9">
    <location>
        <begin position="2"/>
        <end position="211"/>
    </location>
</feature>
<dbReference type="InterPro" id="IPR027417">
    <property type="entry name" value="P-loop_NTPase"/>
</dbReference>
<reference evidence="10 11" key="1">
    <citation type="submission" date="2015-02" db="EMBL/GenBank/DDBJ databases">
        <title>Single cell genomics of a rare environmental alphaproteobacterium provides unique insights into Rickettsiaceae evolution.</title>
        <authorList>
            <person name="Martijn J."/>
            <person name="Schulz F."/>
            <person name="Zaremba-Niedzwiedzka K."/>
            <person name="Viklund J."/>
            <person name="Stepanauskas R."/>
            <person name="Andersson S.G.E."/>
            <person name="Horn M."/>
            <person name="Guy L."/>
            <person name="Ettema T.J.G."/>
        </authorList>
    </citation>
    <scope>NUCLEOTIDE SEQUENCE [LARGE SCALE GENOMIC DNA]</scope>
    <source>
        <strain evidence="10 11">SCGC AAA041-L04</strain>
    </source>
</reference>
<keyword evidence="4" id="KW-0547">Nucleotide-binding</keyword>
<dbReference type="PROSITE" id="PS50893">
    <property type="entry name" value="ABC_TRANSPORTER_2"/>
    <property type="match status" value="1"/>
</dbReference>
<dbReference type="AlphaFoldDB" id="A0A0F5MN39"/>
<dbReference type="GO" id="GO:0005524">
    <property type="term" value="F:ATP binding"/>
    <property type="evidence" value="ECO:0007669"/>
    <property type="project" value="UniProtKB-KW"/>
</dbReference>
<dbReference type="GO" id="GO:0016887">
    <property type="term" value="F:ATP hydrolysis activity"/>
    <property type="evidence" value="ECO:0007669"/>
    <property type="project" value="InterPro"/>
</dbReference>
<evidence type="ECO:0000313" key="10">
    <source>
        <dbReference type="EMBL" id="KKB96141.1"/>
    </source>
</evidence>
<keyword evidence="1" id="KW-0813">Transport</keyword>
<dbReference type="SUPFAM" id="SSF52540">
    <property type="entry name" value="P-loop containing nucleoside triphosphate hydrolases"/>
    <property type="match status" value="1"/>
</dbReference>
<evidence type="ECO:0000256" key="3">
    <source>
        <dbReference type="ARBA" id="ARBA00022519"/>
    </source>
</evidence>
<keyword evidence="7" id="KW-0472">Membrane</keyword>
<comment type="caution">
    <text evidence="10">The sequence shown here is derived from an EMBL/GenBank/DDBJ whole genome shotgun (WGS) entry which is preliminary data.</text>
</comment>
<evidence type="ECO:0000256" key="2">
    <source>
        <dbReference type="ARBA" id="ARBA00022475"/>
    </source>
</evidence>
<dbReference type="InterPro" id="IPR003439">
    <property type="entry name" value="ABC_transporter-like_ATP-bd"/>
</dbReference>
<evidence type="ECO:0000256" key="5">
    <source>
        <dbReference type="ARBA" id="ARBA00022840"/>
    </source>
</evidence>
<evidence type="ECO:0000256" key="6">
    <source>
        <dbReference type="ARBA" id="ARBA00022967"/>
    </source>
</evidence>
<dbReference type="GO" id="GO:0016020">
    <property type="term" value="C:membrane"/>
    <property type="evidence" value="ECO:0007669"/>
    <property type="project" value="InterPro"/>
</dbReference>
<evidence type="ECO:0000256" key="7">
    <source>
        <dbReference type="ARBA" id="ARBA00023136"/>
    </source>
</evidence>
<dbReference type="EMBL" id="JYHA01000127">
    <property type="protein sequence ID" value="KKB96141.1"/>
    <property type="molecule type" value="Genomic_DNA"/>
</dbReference>
<keyword evidence="6" id="KW-1278">Translocase</keyword>
<dbReference type="InterPro" id="IPR003593">
    <property type="entry name" value="AAA+_ATPase"/>
</dbReference>
<dbReference type="Gene3D" id="3.40.50.300">
    <property type="entry name" value="P-loop containing nucleotide triphosphate hydrolases"/>
    <property type="match status" value="1"/>
</dbReference>
<evidence type="ECO:0000256" key="4">
    <source>
        <dbReference type="ARBA" id="ARBA00022741"/>
    </source>
</evidence>